<feature type="compositionally biased region" description="Polar residues" evidence="2">
    <location>
        <begin position="100"/>
        <end position="128"/>
    </location>
</feature>
<evidence type="ECO:0000313" key="5">
    <source>
        <dbReference type="Proteomes" id="UP000325315"/>
    </source>
</evidence>
<keyword evidence="1" id="KW-0479">Metal-binding</keyword>
<evidence type="ECO:0000313" key="4">
    <source>
        <dbReference type="EMBL" id="KAA3470797.1"/>
    </source>
</evidence>
<dbReference type="GO" id="GO:0003676">
    <property type="term" value="F:nucleic acid binding"/>
    <property type="evidence" value="ECO:0007669"/>
    <property type="project" value="InterPro"/>
</dbReference>
<dbReference type="AlphaFoldDB" id="A0A5B6VP25"/>
<feature type="region of interest" description="Disordered" evidence="2">
    <location>
        <begin position="70"/>
        <end position="135"/>
    </location>
</feature>
<sequence length="423" mass="47966">MTVTEYEHEFVRLSKYARECVSTEAIMCKRFEDGLNEDIRLYVGVLKLKEFIVLVDRACKIEELAKEKRRTEIKSHDSRKRKLSKSYQSSSKKSRDFATRPTNSIRSLNQSNGKQFLGSKAQTTSVASSGRRHSGEYRANEKACFRCGSLDHFIRDCPEVDEKEKSQNARPKSAARGRPPQRNPGNEMSRKNSSTKVEGRAPARTYCIRSREEASSPDVITGTFSLYDTRVISLIDSGSTHSYICMKLVSSMSMPIDSTKFVIRVPNPLGKYVLVDKVCKGCPLMIRGHCFPVDLMLLPFDGFDVILRMDWLVSHDIIVNCGNKFIELKCESRDLIRVESDKQDRSPVVRSSFLTQKYLRKGYEAYLAFVINAKETELKIESELLGLPPVREVEFGIELALGTAPISIAPYRMAPTELKELKA</sequence>
<evidence type="ECO:0000256" key="1">
    <source>
        <dbReference type="PROSITE-ProRule" id="PRU00047"/>
    </source>
</evidence>
<keyword evidence="1" id="KW-0863">Zinc-finger</keyword>
<protein>
    <submittedName>
        <fullName evidence="4">Gag-Pol polyprotein</fullName>
    </submittedName>
</protein>
<keyword evidence="1" id="KW-0862">Zinc</keyword>
<name>A0A5B6VP25_9ROSI</name>
<dbReference type="PANTHER" id="PTHR15503">
    <property type="entry name" value="LDOC1 RELATED"/>
    <property type="match status" value="1"/>
</dbReference>
<dbReference type="Gene3D" id="2.40.70.10">
    <property type="entry name" value="Acid Proteases"/>
    <property type="match status" value="1"/>
</dbReference>
<dbReference type="PANTHER" id="PTHR15503:SF45">
    <property type="entry name" value="RNA-DIRECTED DNA POLYMERASE HOMOLOG"/>
    <property type="match status" value="1"/>
</dbReference>
<dbReference type="SMART" id="SM00343">
    <property type="entry name" value="ZnF_C2HC"/>
    <property type="match status" value="1"/>
</dbReference>
<proteinExistence type="predicted"/>
<evidence type="ECO:0000256" key="2">
    <source>
        <dbReference type="SAM" id="MobiDB-lite"/>
    </source>
</evidence>
<evidence type="ECO:0000259" key="3">
    <source>
        <dbReference type="PROSITE" id="PS50158"/>
    </source>
</evidence>
<dbReference type="InterPro" id="IPR021109">
    <property type="entry name" value="Peptidase_aspartic_dom_sf"/>
</dbReference>
<dbReference type="GO" id="GO:0008270">
    <property type="term" value="F:zinc ion binding"/>
    <property type="evidence" value="ECO:0007669"/>
    <property type="project" value="UniProtKB-KW"/>
</dbReference>
<dbReference type="Gene3D" id="4.10.60.10">
    <property type="entry name" value="Zinc finger, CCHC-type"/>
    <property type="match status" value="1"/>
</dbReference>
<comment type="caution">
    <text evidence="4">The sequence shown here is derived from an EMBL/GenBank/DDBJ whole genome shotgun (WGS) entry which is preliminary data.</text>
</comment>
<dbReference type="InterPro" id="IPR036875">
    <property type="entry name" value="Znf_CCHC_sf"/>
</dbReference>
<dbReference type="OrthoDB" id="786726at2759"/>
<feature type="compositionally biased region" description="Polar residues" evidence="2">
    <location>
        <begin position="183"/>
        <end position="196"/>
    </location>
</feature>
<dbReference type="InterPro" id="IPR032567">
    <property type="entry name" value="RTL1-rel"/>
</dbReference>
<dbReference type="Proteomes" id="UP000325315">
    <property type="component" value="Unassembled WGS sequence"/>
</dbReference>
<gene>
    <name evidence="4" type="ORF">EPI10_016478</name>
</gene>
<dbReference type="SUPFAM" id="SSF50630">
    <property type="entry name" value="Acid proteases"/>
    <property type="match status" value="1"/>
</dbReference>
<dbReference type="PROSITE" id="PS50158">
    <property type="entry name" value="ZF_CCHC"/>
    <property type="match status" value="1"/>
</dbReference>
<feature type="region of interest" description="Disordered" evidence="2">
    <location>
        <begin position="161"/>
        <end position="202"/>
    </location>
</feature>
<dbReference type="InterPro" id="IPR001878">
    <property type="entry name" value="Znf_CCHC"/>
</dbReference>
<dbReference type="Pfam" id="PF00098">
    <property type="entry name" value="zf-CCHC"/>
    <property type="match status" value="1"/>
</dbReference>
<dbReference type="CDD" id="cd00303">
    <property type="entry name" value="retropepsin_like"/>
    <property type="match status" value="1"/>
</dbReference>
<organism evidence="4 5">
    <name type="scientific">Gossypium australe</name>
    <dbReference type="NCBI Taxonomy" id="47621"/>
    <lineage>
        <taxon>Eukaryota</taxon>
        <taxon>Viridiplantae</taxon>
        <taxon>Streptophyta</taxon>
        <taxon>Embryophyta</taxon>
        <taxon>Tracheophyta</taxon>
        <taxon>Spermatophyta</taxon>
        <taxon>Magnoliopsida</taxon>
        <taxon>eudicotyledons</taxon>
        <taxon>Gunneridae</taxon>
        <taxon>Pentapetalae</taxon>
        <taxon>rosids</taxon>
        <taxon>malvids</taxon>
        <taxon>Malvales</taxon>
        <taxon>Malvaceae</taxon>
        <taxon>Malvoideae</taxon>
        <taxon>Gossypium</taxon>
    </lineage>
</organism>
<dbReference type="Pfam" id="PF08284">
    <property type="entry name" value="RVP_2"/>
    <property type="match status" value="1"/>
</dbReference>
<dbReference type="SUPFAM" id="SSF57756">
    <property type="entry name" value="Retrovirus zinc finger-like domains"/>
    <property type="match status" value="1"/>
</dbReference>
<reference evidence="5" key="1">
    <citation type="journal article" date="2019" name="Plant Biotechnol. J.">
        <title>Genome sequencing of the Australian wild diploid species Gossypium australe highlights disease resistance and delayed gland morphogenesis.</title>
        <authorList>
            <person name="Cai Y."/>
            <person name="Cai X."/>
            <person name="Wang Q."/>
            <person name="Wang P."/>
            <person name="Zhang Y."/>
            <person name="Cai C."/>
            <person name="Xu Y."/>
            <person name="Wang K."/>
            <person name="Zhou Z."/>
            <person name="Wang C."/>
            <person name="Geng S."/>
            <person name="Li B."/>
            <person name="Dong Q."/>
            <person name="Hou Y."/>
            <person name="Wang H."/>
            <person name="Ai P."/>
            <person name="Liu Z."/>
            <person name="Yi F."/>
            <person name="Sun M."/>
            <person name="An G."/>
            <person name="Cheng J."/>
            <person name="Zhang Y."/>
            <person name="Shi Q."/>
            <person name="Xie Y."/>
            <person name="Shi X."/>
            <person name="Chang Y."/>
            <person name="Huang F."/>
            <person name="Chen Y."/>
            <person name="Hong S."/>
            <person name="Mi L."/>
            <person name="Sun Q."/>
            <person name="Zhang L."/>
            <person name="Zhou B."/>
            <person name="Peng R."/>
            <person name="Zhang X."/>
            <person name="Liu F."/>
        </authorList>
    </citation>
    <scope>NUCLEOTIDE SEQUENCE [LARGE SCALE GENOMIC DNA]</scope>
    <source>
        <strain evidence="5">cv. PA1801</strain>
    </source>
</reference>
<keyword evidence="5" id="KW-1185">Reference proteome</keyword>
<accession>A0A5B6VP25</accession>
<dbReference type="EMBL" id="SMMG02000006">
    <property type="protein sequence ID" value="KAA3470797.1"/>
    <property type="molecule type" value="Genomic_DNA"/>
</dbReference>
<feature type="domain" description="CCHC-type" evidence="3">
    <location>
        <begin position="144"/>
        <end position="159"/>
    </location>
</feature>